<dbReference type="Pfam" id="PF01565">
    <property type="entry name" value="FAD_binding_4"/>
    <property type="match status" value="1"/>
</dbReference>
<feature type="domain" description="FAD-binding PCMH-type" evidence="5">
    <location>
        <begin position="1"/>
        <end position="163"/>
    </location>
</feature>
<dbReference type="Proteomes" id="UP001152300">
    <property type="component" value="Unassembled WGS sequence"/>
</dbReference>
<dbReference type="Gene3D" id="3.30.465.10">
    <property type="match status" value="2"/>
</dbReference>
<evidence type="ECO:0000313" key="7">
    <source>
        <dbReference type="Proteomes" id="UP001152300"/>
    </source>
</evidence>
<evidence type="ECO:0000256" key="1">
    <source>
        <dbReference type="ARBA" id="ARBA00005466"/>
    </source>
</evidence>
<dbReference type="Gene3D" id="3.40.462.20">
    <property type="match status" value="1"/>
</dbReference>
<evidence type="ECO:0000256" key="3">
    <source>
        <dbReference type="ARBA" id="ARBA00022827"/>
    </source>
</evidence>
<name>A0A9X0AJ95_9HELO</name>
<dbReference type="SUPFAM" id="SSF56176">
    <property type="entry name" value="FAD-binding/transporter-associated domain-like"/>
    <property type="match status" value="1"/>
</dbReference>
<sequence>MSIFRPALLKDGYNRLQVKASHESSIPFVSASGGHSPWSTIDSSGFVLDLGLCKSISIDTESQSVIVTGAVLSTALFEVGRCTATGNGNTVGVIPFCLGGGISTLAGMVGFGCDQILKAKIITADGTLVHASEEVEPELLWAIKGAGQMFGVVLELTLKTYPLSIFGTPSGAHWVGNFLYPLDRAEEVCSAMERLMVTTKYNTAGIMMVMAPPPAFQPMLAVAPHFIDHLGFACAKGDFKRFSLAGFPDFRGQNFLKVIQIYKELLATCPDAGATGYAFEWHTGTSKLPPATSTFGNVNINCFSWYHKAENHDTVLDFENKAIAAMRDGHAEEDWVDYANCNRTDPIERRYRGEERLEKLKSLKQKWDPQGVFTRQLL</sequence>
<evidence type="ECO:0000259" key="5">
    <source>
        <dbReference type="PROSITE" id="PS51387"/>
    </source>
</evidence>
<keyword evidence="3" id="KW-0274">FAD</keyword>
<dbReference type="PROSITE" id="PS51387">
    <property type="entry name" value="FAD_PCMH"/>
    <property type="match status" value="1"/>
</dbReference>
<dbReference type="EMBL" id="JAPEIS010000008">
    <property type="protein sequence ID" value="KAJ8063815.1"/>
    <property type="molecule type" value="Genomic_DNA"/>
</dbReference>
<comment type="similarity">
    <text evidence="1">Belongs to the oxygen-dependent FAD-linked oxidoreductase family.</text>
</comment>
<dbReference type="OrthoDB" id="415825at2759"/>
<dbReference type="AlphaFoldDB" id="A0A9X0AJ95"/>
<reference evidence="6" key="1">
    <citation type="submission" date="2022-11" db="EMBL/GenBank/DDBJ databases">
        <title>Genome Resource of Sclerotinia nivalis Strain SnTB1, a Plant Pathogen Isolated from American Ginseng.</title>
        <authorList>
            <person name="Fan S."/>
        </authorList>
    </citation>
    <scope>NUCLEOTIDE SEQUENCE</scope>
    <source>
        <strain evidence="6">SnTB1</strain>
    </source>
</reference>
<organism evidence="6 7">
    <name type="scientific">Sclerotinia nivalis</name>
    <dbReference type="NCBI Taxonomy" id="352851"/>
    <lineage>
        <taxon>Eukaryota</taxon>
        <taxon>Fungi</taxon>
        <taxon>Dikarya</taxon>
        <taxon>Ascomycota</taxon>
        <taxon>Pezizomycotina</taxon>
        <taxon>Leotiomycetes</taxon>
        <taxon>Helotiales</taxon>
        <taxon>Sclerotiniaceae</taxon>
        <taxon>Sclerotinia</taxon>
    </lineage>
</organism>
<dbReference type="InterPro" id="IPR016169">
    <property type="entry name" value="FAD-bd_PCMH_sub2"/>
</dbReference>
<dbReference type="GO" id="GO:0016491">
    <property type="term" value="F:oxidoreductase activity"/>
    <property type="evidence" value="ECO:0007669"/>
    <property type="project" value="UniProtKB-KW"/>
</dbReference>
<protein>
    <recommendedName>
        <fullName evidence="5">FAD-binding PCMH-type domain-containing protein</fullName>
    </recommendedName>
</protein>
<evidence type="ECO:0000256" key="2">
    <source>
        <dbReference type="ARBA" id="ARBA00022630"/>
    </source>
</evidence>
<dbReference type="InterPro" id="IPR016166">
    <property type="entry name" value="FAD-bd_PCMH"/>
</dbReference>
<dbReference type="InterPro" id="IPR050416">
    <property type="entry name" value="FAD-linked_Oxidoreductase"/>
</dbReference>
<proteinExistence type="inferred from homology"/>
<keyword evidence="2" id="KW-0285">Flavoprotein</keyword>
<keyword evidence="7" id="KW-1185">Reference proteome</keyword>
<dbReference type="GO" id="GO:0071949">
    <property type="term" value="F:FAD binding"/>
    <property type="evidence" value="ECO:0007669"/>
    <property type="project" value="InterPro"/>
</dbReference>
<comment type="caution">
    <text evidence="6">The sequence shown here is derived from an EMBL/GenBank/DDBJ whole genome shotgun (WGS) entry which is preliminary data.</text>
</comment>
<dbReference type="InterPro" id="IPR006094">
    <property type="entry name" value="Oxid_FAD_bind_N"/>
</dbReference>
<dbReference type="InterPro" id="IPR036318">
    <property type="entry name" value="FAD-bd_PCMH-like_sf"/>
</dbReference>
<evidence type="ECO:0000256" key="4">
    <source>
        <dbReference type="ARBA" id="ARBA00023002"/>
    </source>
</evidence>
<accession>A0A9X0AJ95</accession>
<keyword evidence="4" id="KW-0560">Oxidoreductase</keyword>
<gene>
    <name evidence="6" type="ORF">OCU04_007674</name>
</gene>
<dbReference type="PANTHER" id="PTHR42973:SF7">
    <property type="entry name" value="FAD-BINDING PCMH-TYPE DOMAIN-CONTAINING PROTEIN"/>
    <property type="match status" value="1"/>
</dbReference>
<dbReference type="PANTHER" id="PTHR42973">
    <property type="entry name" value="BINDING OXIDOREDUCTASE, PUTATIVE (AFU_ORTHOLOGUE AFUA_1G17690)-RELATED"/>
    <property type="match status" value="1"/>
</dbReference>
<evidence type="ECO:0000313" key="6">
    <source>
        <dbReference type="EMBL" id="KAJ8063815.1"/>
    </source>
</evidence>